<keyword evidence="2" id="KW-1185">Reference proteome</keyword>
<proteinExistence type="predicted"/>
<organism evidence="1 2">
    <name type="scientific">Solilutibacter oculi</name>
    <dbReference type="NCBI Taxonomy" id="2698682"/>
    <lineage>
        <taxon>Bacteria</taxon>
        <taxon>Pseudomonadati</taxon>
        <taxon>Pseudomonadota</taxon>
        <taxon>Gammaproteobacteria</taxon>
        <taxon>Lysobacterales</taxon>
        <taxon>Lysobacteraceae</taxon>
        <taxon>Solilutibacter</taxon>
    </lineage>
</organism>
<sequence>MSLPPSLDLADIALHVPRFRHFFRYPLHASDFHDLRDGRRLLGYYATKPLYGRLDEAGRVGRSAGFNGEIAGLFVPSPARSFAHARLFFTRIRAEHITNAKGRRDWPIIRAAAEQHLLADLR</sequence>
<dbReference type="EMBL" id="CP029556">
    <property type="protein sequence ID" value="AXA84921.1"/>
    <property type="molecule type" value="Genomic_DNA"/>
</dbReference>
<gene>
    <name evidence="1" type="ORF">DCD74_09730</name>
</gene>
<dbReference type="KEGG" id="lue:DCD74_09730"/>
<dbReference type="Proteomes" id="UP000251842">
    <property type="component" value="Chromosome"/>
</dbReference>
<evidence type="ECO:0000313" key="2">
    <source>
        <dbReference type="Proteomes" id="UP000251842"/>
    </source>
</evidence>
<accession>A0A344J7B1</accession>
<dbReference type="OrthoDB" id="6058418at2"/>
<reference evidence="2" key="1">
    <citation type="submission" date="2018-05" db="EMBL/GenBank/DDBJ databases">
        <title>Luteimonas pekinense sp. nov., isolated from human Meibomian gland secretions, Beijing, China.</title>
        <authorList>
            <person name="Wen T."/>
            <person name="Bai H."/>
            <person name="Lv H."/>
        </authorList>
    </citation>
    <scope>NUCLEOTIDE SEQUENCE [LARGE SCALE GENOMIC DNA]</scope>
    <source>
        <strain evidence="2">83-4</strain>
    </source>
</reference>
<dbReference type="AlphaFoldDB" id="A0A344J7B1"/>
<evidence type="ECO:0000313" key="1">
    <source>
        <dbReference type="EMBL" id="AXA84921.1"/>
    </source>
</evidence>
<name>A0A344J7B1_9GAMM</name>
<dbReference type="RefSeq" id="WP_112927133.1">
    <property type="nucleotide sequence ID" value="NZ_CP029556.1"/>
</dbReference>
<protein>
    <submittedName>
        <fullName evidence="1">Uncharacterized protein</fullName>
    </submittedName>
</protein>